<dbReference type="NCBIfam" id="TIGR04183">
    <property type="entry name" value="Por_Secre_tail"/>
    <property type="match status" value="1"/>
</dbReference>
<evidence type="ECO:0000313" key="2">
    <source>
        <dbReference type="Proteomes" id="UP000625631"/>
    </source>
</evidence>
<dbReference type="Proteomes" id="UP000625631">
    <property type="component" value="Unassembled WGS sequence"/>
</dbReference>
<dbReference type="RefSeq" id="WP_198075450.1">
    <property type="nucleotide sequence ID" value="NZ_JAEDAE010000003.1"/>
</dbReference>
<dbReference type="Gene3D" id="2.60.40.10">
    <property type="entry name" value="Immunoglobulins"/>
    <property type="match status" value="1"/>
</dbReference>
<proteinExistence type="predicted"/>
<organism evidence="1 2">
    <name type="scientific">Hymenobacter negativus</name>
    <dbReference type="NCBI Taxonomy" id="2795026"/>
    <lineage>
        <taxon>Bacteria</taxon>
        <taxon>Pseudomonadati</taxon>
        <taxon>Bacteroidota</taxon>
        <taxon>Cytophagia</taxon>
        <taxon>Cytophagales</taxon>
        <taxon>Hymenobacteraceae</taxon>
        <taxon>Hymenobacter</taxon>
    </lineage>
</organism>
<accession>A0ABS0Q7C7</accession>
<gene>
    <name evidence="1" type="ORF">I7X13_10560</name>
</gene>
<sequence length="714" mass="73164">MTASTDILIIQGGTSASPKIVSVNFGSTGTTSSQSIGRLILRGYTELHVPTANSSATIKNLTITGSGQLAGAAPDETTTAIDDLVAESGSSVQVIGDGANGNNNTRSNLNFILGTNSGPFPNATGYFAGALTFTNATSSNGNGLVTHTIQGATAGTVRFVNGSTFTIAYAGSGDSYTGASVSGPNGLVTFESGSFMDQRTASDNYGPVLFQAGSTYQYYGGTFGPLTTDRTYGNLTFANNATNATLAGGFYLTILNSLSKIAGSTSVVNISTAYTLIGGDIINYAGTLNFVPNVGGAVTFNGTTPQAISGSFAPVFGANAAVTMNNAQGLTLNLPVTIANSLNLTNGLINTTGTTVLTLPAAASIGGGSSTSYVNGPVARTTVAGASTNMVFPVGKSGNYRPITLNITAQGNAVTYTGEQIETPPAQTVSSPLTRVSFRRAFTLVPSVAPTAFSATVTLSFGTDDFANYPADASFVMARRDGANPWVSIGRSANTGTATNGAPVVGTLTSAAFTTFPTTISGYSLASTSPAAVGAYPGLNPLPVELSRFDATAKGAGVALTWATASEKNSDRFEIQRSATGEVYETLGSVKGQGNTTLAHDYSFVDSHPLAGTAYYRLRQVDSDGTFSFSPVAAVQTEASTKVELYPNPSASQLILPAGVGVVQYRIFNALGQTLLSGKATDNDRLDITSLPKGPFFLEMSGATGRHTQRLMRE</sequence>
<keyword evidence="2" id="KW-1185">Reference proteome</keyword>
<name>A0ABS0Q7C7_9BACT</name>
<comment type="caution">
    <text evidence="1">The sequence shown here is derived from an EMBL/GenBank/DDBJ whole genome shotgun (WGS) entry which is preliminary data.</text>
</comment>
<evidence type="ECO:0000313" key="1">
    <source>
        <dbReference type="EMBL" id="MBH8558490.1"/>
    </source>
</evidence>
<protein>
    <submittedName>
        <fullName evidence="1">T9SS type A sorting domain-containing protein</fullName>
    </submittedName>
</protein>
<reference evidence="1 2" key="1">
    <citation type="submission" date="2020-12" db="EMBL/GenBank/DDBJ databases">
        <title>Hymenobacter sp.</title>
        <authorList>
            <person name="Kim M.K."/>
        </authorList>
    </citation>
    <scope>NUCLEOTIDE SEQUENCE [LARGE SCALE GENOMIC DNA]</scope>
    <source>
        <strain evidence="1 2">BT442</strain>
    </source>
</reference>
<dbReference type="InterPro" id="IPR026444">
    <property type="entry name" value="Secre_tail"/>
</dbReference>
<dbReference type="InterPro" id="IPR013783">
    <property type="entry name" value="Ig-like_fold"/>
</dbReference>
<dbReference type="EMBL" id="JAEDAE010000003">
    <property type="protein sequence ID" value="MBH8558490.1"/>
    <property type="molecule type" value="Genomic_DNA"/>
</dbReference>